<organism evidence="1 2">
    <name type="scientific">Riccia fluitans</name>
    <dbReference type="NCBI Taxonomy" id="41844"/>
    <lineage>
        <taxon>Eukaryota</taxon>
        <taxon>Viridiplantae</taxon>
        <taxon>Streptophyta</taxon>
        <taxon>Embryophyta</taxon>
        <taxon>Marchantiophyta</taxon>
        <taxon>Marchantiopsida</taxon>
        <taxon>Marchantiidae</taxon>
        <taxon>Marchantiales</taxon>
        <taxon>Ricciaceae</taxon>
        <taxon>Riccia</taxon>
    </lineage>
</organism>
<reference evidence="1 2" key="1">
    <citation type="submission" date="2024-09" db="EMBL/GenBank/DDBJ databases">
        <title>Chromosome-scale assembly of Riccia fluitans.</title>
        <authorList>
            <person name="Paukszto L."/>
            <person name="Sawicki J."/>
            <person name="Karawczyk K."/>
            <person name="Piernik-Szablinska J."/>
            <person name="Szczecinska M."/>
            <person name="Mazdziarz M."/>
        </authorList>
    </citation>
    <scope>NUCLEOTIDE SEQUENCE [LARGE SCALE GENOMIC DNA]</scope>
    <source>
        <strain evidence="1">Rf_01</strain>
        <tissue evidence="1">Aerial parts of the thallus</tissue>
    </source>
</reference>
<name>A0ABD1ZIX0_9MARC</name>
<dbReference type="EMBL" id="JBHFFA010000001">
    <property type="protein sequence ID" value="KAL2650014.1"/>
    <property type="molecule type" value="Genomic_DNA"/>
</dbReference>
<evidence type="ECO:0000313" key="1">
    <source>
        <dbReference type="EMBL" id="KAL2650014.1"/>
    </source>
</evidence>
<keyword evidence="2" id="KW-1185">Reference proteome</keyword>
<comment type="caution">
    <text evidence="1">The sequence shown here is derived from an EMBL/GenBank/DDBJ whole genome shotgun (WGS) entry which is preliminary data.</text>
</comment>
<protein>
    <submittedName>
        <fullName evidence="1">Uncharacterized protein</fullName>
    </submittedName>
</protein>
<evidence type="ECO:0000313" key="2">
    <source>
        <dbReference type="Proteomes" id="UP001605036"/>
    </source>
</evidence>
<proteinExistence type="predicted"/>
<sequence length="122" mass="13858">MYRGLKLEENCSTKRTAAPKKEQEVQTNGRHCQYFSRSESFTDKKHTHACHFSHYFSQASRRVRSLHHLPCHATPLPSRKPLQCLSDDKAAVKAAVAATKSAVIHQRRQQRAIVANSSYTLP</sequence>
<accession>A0ABD1ZIX0</accession>
<dbReference type="AlphaFoldDB" id="A0ABD1ZIX0"/>
<dbReference type="Proteomes" id="UP001605036">
    <property type="component" value="Unassembled WGS sequence"/>
</dbReference>
<gene>
    <name evidence="1" type="ORF">R1flu_018142</name>
</gene>